<dbReference type="InterPro" id="IPR054612">
    <property type="entry name" value="Phage_capsid-like_C"/>
</dbReference>
<evidence type="ECO:0000259" key="4">
    <source>
        <dbReference type="Pfam" id="PF05065"/>
    </source>
</evidence>
<evidence type="ECO:0000256" key="2">
    <source>
        <dbReference type="ARBA" id="ARBA00022844"/>
    </source>
</evidence>
<dbReference type="AlphaFoldDB" id="A0A0F9I0K4"/>
<evidence type="ECO:0000256" key="3">
    <source>
        <dbReference type="SAM" id="Coils"/>
    </source>
</evidence>
<accession>A0A0F9I0K4</accession>
<proteinExistence type="predicted"/>
<gene>
    <name evidence="5" type="ORF">LCGC14_1935080</name>
</gene>
<dbReference type="Gene3D" id="3.30.2400.10">
    <property type="entry name" value="Major capsid protein gp5"/>
    <property type="match status" value="1"/>
</dbReference>
<dbReference type="InterPro" id="IPR024455">
    <property type="entry name" value="Phage_capsid"/>
</dbReference>
<dbReference type="NCBIfam" id="TIGR01554">
    <property type="entry name" value="major_cap_HK97"/>
    <property type="match status" value="1"/>
</dbReference>
<evidence type="ECO:0000313" key="5">
    <source>
        <dbReference type="EMBL" id="KKL87400.1"/>
    </source>
</evidence>
<evidence type="ECO:0000256" key="1">
    <source>
        <dbReference type="ARBA" id="ARBA00004328"/>
    </source>
</evidence>
<keyword evidence="2" id="KW-0946">Virion</keyword>
<name>A0A0F9I0K4_9ZZZZ</name>
<sequence>MSRYNTLLQERADLVGAGREMFAAAEDAGRDLTDEERTQDNEAQTRLEAVNDELGRLERQREREAGLPTEAAIADVEKAVAQAEAIVAIPKPFSAEGRAWKRGFGEQLAAIARAYSNPSASPDNRLMEIMAATGMSEGVGSEGGFLVQTDFTAELLREVYETGVLASRTDRTPISANANGLKVNAIDETSRADGSRQGGIQAYWAAEAGTATKSKPTFRHMELTLQKLIGLYYATDELLMDTVALGSEITSLFSEEFGFKIDDAIYRGGGAGLPMGVLGHAGTVSVAKESGQAAATILKENIENMYSRLRARSMVRAEWFINQDCWPQLFQLSQAVGIGGVPVFIPAGGLSASPFGTLLGRPINPIEQCDTVGTVGDIMFADFRAYKMIEKGGIEAASSIHVQFLTDEMTFRFTLRTDGQPKRNSVLTPFKGGSTKTQSSFITLDTRA</sequence>
<protein>
    <recommendedName>
        <fullName evidence="4">Phage capsid-like C-terminal domain-containing protein</fullName>
    </recommendedName>
</protein>
<dbReference type="Pfam" id="PF05065">
    <property type="entry name" value="Phage_capsid"/>
    <property type="match status" value="1"/>
</dbReference>
<comment type="subcellular location">
    <subcellularLocation>
        <location evidence="1">Virion</location>
    </subcellularLocation>
</comment>
<feature type="domain" description="Phage capsid-like C-terminal" evidence="4">
    <location>
        <begin position="143"/>
        <end position="428"/>
    </location>
</feature>
<comment type="caution">
    <text evidence="5">The sequence shown here is derived from an EMBL/GenBank/DDBJ whole genome shotgun (WGS) entry which is preliminary data.</text>
</comment>
<dbReference type="EMBL" id="LAZR01020845">
    <property type="protein sequence ID" value="KKL87400.1"/>
    <property type="molecule type" value="Genomic_DNA"/>
</dbReference>
<dbReference type="GO" id="GO:0044423">
    <property type="term" value="C:virion component"/>
    <property type="evidence" value="ECO:0007669"/>
    <property type="project" value="UniProtKB-KW"/>
</dbReference>
<feature type="coiled-coil region" evidence="3">
    <location>
        <begin position="40"/>
        <end position="67"/>
    </location>
</feature>
<dbReference type="SUPFAM" id="SSF56563">
    <property type="entry name" value="Major capsid protein gp5"/>
    <property type="match status" value="1"/>
</dbReference>
<organism evidence="5">
    <name type="scientific">marine sediment metagenome</name>
    <dbReference type="NCBI Taxonomy" id="412755"/>
    <lineage>
        <taxon>unclassified sequences</taxon>
        <taxon>metagenomes</taxon>
        <taxon>ecological metagenomes</taxon>
    </lineage>
</organism>
<keyword evidence="3" id="KW-0175">Coiled coil</keyword>
<reference evidence="5" key="1">
    <citation type="journal article" date="2015" name="Nature">
        <title>Complex archaea that bridge the gap between prokaryotes and eukaryotes.</title>
        <authorList>
            <person name="Spang A."/>
            <person name="Saw J.H."/>
            <person name="Jorgensen S.L."/>
            <person name="Zaremba-Niedzwiedzka K."/>
            <person name="Martijn J."/>
            <person name="Lind A.E."/>
            <person name="van Eijk R."/>
            <person name="Schleper C."/>
            <person name="Guy L."/>
            <person name="Ettema T.J."/>
        </authorList>
    </citation>
    <scope>NUCLEOTIDE SEQUENCE</scope>
</reference>